<dbReference type="PANTHER" id="PTHR43722:SF1">
    <property type="entry name" value="PROLINE IMINOPEPTIDASE"/>
    <property type="match status" value="1"/>
</dbReference>
<keyword evidence="7 8" id="KW-0378">Hydrolase</keyword>
<dbReference type="NCBIfam" id="TIGR01249">
    <property type="entry name" value="pro_imino_pep_1"/>
    <property type="match status" value="1"/>
</dbReference>
<feature type="domain" description="AB hydrolase-1" evidence="11">
    <location>
        <begin position="40"/>
        <end position="299"/>
    </location>
</feature>
<comment type="similarity">
    <text evidence="3 8 10">Belongs to the peptidase S33 family.</text>
</comment>
<dbReference type="RefSeq" id="WP_153530468.1">
    <property type="nucleotide sequence ID" value="NZ_WEGH01000001.1"/>
</dbReference>
<dbReference type="GO" id="GO:0005737">
    <property type="term" value="C:cytoplasm"/>
    <property type="evidence" value="ECO:0007669"/>
    <property type="project" value="UniProtKB-SubCell"/>
</dbReference>
<evidence type="ECO:0000256" key="5">
    <source>
        <dbReference type="ARBA" id="ARBA00022490"/>
    </source>
</evidence>
<evidence type="ECO:0000256" key="4">
    <source>
        <dbReference type="ARBA" id="ARBA00022438"/>
    </source>
</evidence>
<dbReference type="GO" id="GO:0004177">
    <property type="term" value="F:aminopeptidase activity"/>
    <property type="evidence" value="ECO:0007669"/>
    <property type="project" value="UniProtKB-UniRule"/>
</dbReference>
<feature type="active site" description="Nucleophile" evidence="9">
    <location>
        <position position="117"/>
    </location>
</feature>
<proteinExistence type="inferred from homology"/>
<evidence type="ECO:0000256" key="3">
    <source>
        <dbReference type="ARBA" id="ARBA00010088"/>
    </source>
</evidence>
<keyword evidence="4 8" id="KW-0031">Aminopeptidase</keyword>
<evidence type="ECO:0000256" key="7">
    <source>
        <dbReference type="ARBA" id="ARBA00022801"/>
    </source>
</evidence>
<evidence type="ECO:0000313" key="12">
    <source>
        <dbReference type="EMBL" id="MQY02212.1"/>
    </source>
</evidence>
<keyword evidence="5 8" id="KW-0963">Cytoplasm</keyword>
<evidence type="ECO:0000256" key="9">
    <source>
        <dbReference type="PIRSR" id="PIRSR006431-1"/>
    </source>
</evidence>
<evidence type="ECO:0000313" key="13">
    <source>
        <dbReference type="Proteomes" id="UP000487268"/>
    </source>
</evidence>
<protein>
    <recommendedName>
        <fullName evidence="8 10">Proline iminopeptidase</fullName>
        <shortName evidence="8">PIP</shortName>
        <ecNumber evidence="8 10">3.4.11.5</ecNumber>
    </recommendedName>
    <alternativeName>
        <fullName evidence="8">Prolyl aminopeptidase</fullName>
    </alternativeName>
</protein>
<evidence type="ECO:0000256" key="6">
    <source>
        <dbReference type="ARBA" id="ARBA00022670"/>
    </source>
</evidence>
<dbReference type="Proteomes" id="UP000487268">
    <property type="component" value="Unassembled WGS sequence"/>
</dbReference>
<dbReference type="EMBL" id="WEGH01000001">
    <property type="protein sequence ID" value="MQY02212.1"/>
    <property type="molecule type" value="Genomic_DNA"/>
</dbReference>
<evidence type="ECO:0000259" key="11">
    <source>
        <dbReference type="Pfam" id="PF00561"/>
    </source>
</evidence>
<sequence length="321" mass="35334">MEPNAPYPPIEPYASGMLAVGGRDEIYWEVCGNPAGKPAVFVHGGPGAGSSPAHRRVFDPAAYRIVLFDQRNCGRSVPHAADPGTDLSANTTANLVADMERLREHLGIERWLVFGGSWGSTLSLAYAQTHPERVTELVLRGVYMVLPADEPWCFAEGGVSRLFPDAWEEFRALIPEDERGDYMAAYARRLADPNPAVHVPAAVAWTRWEDATGALLPRPAEEEDVRDLVAVARLENRYFGNGCFLEEGQLLRYASRLHGIPGVIVQGRYDLLTPPDGAWALHKAWPGSELQIVADAGHAFDEPGTLQRLLAATDRFRPWTE</sequence>
<dbReference type="InterPro" id="IPR029058">
    <property type="entry name" value="AB_hydrolase_fold"/>
</dbReference>
<evidence type="ECO:0000256" key="10">
    <source>
        <dbReference type="RuleBase" id="RU003421"/>
    </source>
</evidence>
<accession>A0A7K0BMW1</accession>
<evidence type="ECO:0000256" key="2">
    <source>
        <dbReference type="ARBA" id="ARBA00004496"/>
    </source>
</evidence>
<dbReference type="InterPro" id="IPR000073">
    <property type="entry name" value="AB_hydrolase_1"/>
</dbReference>
<keyword evidence="13" id="KW-1185">Reference proteome</keyword>
<name>A0A7K0BMW1_9ACTN</name>
<evidence type="ECO:0000256" key="1">
    <source>
        <dbReference type="ARBA" id="ARBA00001585"/>
    </source>
</evidence>
<feature type="active site" evidence="9">
    <location>
        <position position="270"/>
    </location>
</feature>
<gene>
    <name evidence="12" type="primary">pip_2</name>
    <name evidence="12" type="ORF">ACRB68_02410</name>
</gene>
<dbReference type="PRINTS" id="PR00793">
    <property type="entry name" value="PROAMNOPTASE"/>
</dbReference>
<dbReference type="PANTHER" id="PTHR43722">
    <property type="entry name" value="PROLINE IMINOPEPTIDASE"/>
    <property type="match status" value="1"/>
</dbReference>
<feature type="active site" description="Proton donor" evidence="9">
    <location>
        <position position="298"/>
    </location>
</feature>
<keyword evidence="6 8" id="KW-0645">Protease</keyword>
<dbReference type="InterPro" id="IPR005944">
    <property type="entry name" value="Pro_iminopeptidase"/>
</dbReference>
<reference evidence="12 13" key="1">
    <citation type="submission" date="2019-10" db="EMBL/GenBank/DDBJ databases">
        <title>Actinomadura rubteroloni sp. nov. and Actinomadura macrotermitis sp. nov., isolated from the gut of fungus growing-termite Macrotermes natalensis.</title>
        <authorList>
            <person name="Benndorf R."/>
            <person name="Martin K."/>
            <person name="Kuefner M."/>
            <person name="De Beer W."/>
            <person name="Kaster A.-K."/>
            <person name="Vollmers J."/>
            <person name="Poulsen M."/>
            <person name="Beemelmanns C."/>
        </authorList>
    </citation>
    <scope>NUCLEOTIDE SEQUENCE [LARGE SCALE GENOMIC DNA]</scope>
    <source>
        <strain evidence="12 13">RB68</strain>
    </source>
</reference>
<dbReference type="AlphaFoldDB" id="A0A7K0BMW1"/>
<dbReference type="Pfam" id="PF00561">
    <property type="entry name" value="Abhydrolase_1"/>
    <property type="match status" value="1"/>
</dbReference>
<organism evidence="12 13">
    <name type="scientific">Actinomadura macrotermitis</name>
    <dbReference type="NCBI Taxonomy" id="2585200"/>
    <lineage>
        <taxon>Bacteria</taxon>
        <taxon>Bacillati</taxon>
        <taxon>Actinomycetota</taxon>
        <taxon>Actinomycetes</taxon>
        <taxon>Streptosporangiales</taxon>
        <taxon>Thermomonosporaceae</taxon>
        <taxon>Actinomadura</taxon>
    </lineage>
</organism>
<dbReference type="PRINTS" id="PR00111">
    <property type="entry name" value="ABHYDROLASE"/>
</dbReference>
<comment type="caution">
    <text evidence="12">The sequence shown here is derived from an EMBL/GenBank/DDBJ whole genome shotgun (WGS) entry which is preliminary data.</text>
</comment>
<dbReference type="SUPFAM" id="SSF53474">
    <property type="entry name" value="alpha/beta-Hydrolases"/>
    <property type="match status" value="1"/>
</dbReference>
<dbReference type="EC" id="3.4.11.5" evidence="8 10"/>
<dbReference type="OrthoDB" id="9796770at2"/>
<evidence type="ECO:0000256" key="8">
    <source>
        <dbReference type="PIRNR" id="PIRNR006431"/>
    </source>
</evidence>
<dbReference type="GO" id="GO:0006508">
    <property type="term" value="P:proteolysis"/>
    <property type="evidence" value="ECO:0007669"/>
    <property type="project" value="UniProtKB-KW"/>
</dbReference>
<dbReference type="Gene3D" id="3.40.50.1820">
    <property type="entry name" value="alpha/beta hydrolase"/>
    <property type="match status" value="1"/>
</dbReference>
<comment type="subcellular location">
    <subcellularLocation>
        <location evidence="2 8">Cytoplasm</location>
    </subcellularLocation>
</comment>
<dbReference type="InterPro" id="IPR002410">
    <property type="entry name" value="Peptidase_S33"/>
</dbReference>
<dbReference type="PIRSF" id="PIRSF006431">
    <property type="entry name" value="Pept_S33"/>
    <property type="match status" value="1"/>
</dbReference>
<comment type="catalytic activity">
    <reaction evidence="1 8 10">
        <text>Release of N-terminal proline from a peptide.</text>
        <dbReference type="EC" id="3.4.11.5"/>
    </reaction>
</comment>